<reference evidence="1" key="1">
    <citation type="submission" date="2023-11" db="EMBL/GenBank/DDBJ databases">
        <authorList>
            <person name="De Vega J J."/>
            <person name="De Vega J J."/>
        </authorList>
    </citation>
    <scope>NUCLEOTIDE SEQUENCE</scope>
</reference>
<evidence type="ECO:0000313" key="2">
    <source>
        <dbReference type="Proteomes" id="UP001295794"/>
    </source>
</evidence>
<comment type="caution">
    <text evidence="1">The sequence shown here is derived from an EMBL/GenBank/DDBJ whole genome shotgun (WGS) entry which is preliminary data.</text>
</comment>
<evidence type="ECO:0000313" key="1">
    <source>
        <dbReference type="EMBL" id="CAK5274853.1"/>
    </source>
</evidence>
<name>A0AAD2Q4C5_9AGAR</name>
<gene>
    <name evidence="1" type="ORF">MYCIT1_LOCUS22212</name>
</gene>
<keyword evidence="2" id="KW-1185">Reference proteome</keyword>
<sequence>MKFTRYLSHSSDMPLARASGRYLSPFMSQLRVDLPPELWLYIQRLATAYHSPLNIAYESDLVYRYDRALNPFALIRHFHEDAISFSLVSRSWNLLATKLLYESICVSRFTQPSLFAALHRAGVSDLVRAAVISGPAEIHFYRALFTLCPRLEVLVLQHSNDRIMAWDVDPMTMALGQSLTLPQLRFIYWNRFVAPDGLLDLVLQVSPNVQSLYDGIRGYTSGLILKESRPYAPGPISPSSLRRLEIRSIRNDLTLPLLLSLGCEHTLTRLSLPVDLLREVDFPVLPRTTVLEIFGSRRTINCPAISRLFPSLQELCFDVWNAFEGPMTLPHVAVIRLHSVVVDVLGDWHTIQRAFTMCLDRGNLPRLRRIVLYNMWDRTVESSKLAPLLLAIRQRGCDVEFPEHCVRN</sequence>
<dbReference type="EMBL" id="CAVNYO010000403">
    <property type="protein sequence ID" value="CAK5274853.1"/>
    <property type="molecule type" value="Genomic_DNA"/>
</dbReference>
<accession>A0AAD2Q4C5</accession>
<proteinExistence type="predicted"/>
<dbReference type="Proteomes" id="UP001295794">
    <property type="component" value="Unassembled WGS sequence"/>
</dbReference>
<protein>
    <submittedName>
        <fullName evidence="1">Uncharacterized protein</fullName>
    </submittedName>
</protein>
<organism evidence="1 2">
    <name type="scientific">Mycena citricolor</name>
    <dbReference type="NCBI Taxonomy" id="2018698"/>
    <lineage>
        <taxon>Eukaryota</taxon>
        <taxon>Fungi</taxon>
        <taxon>Dikarya</taxon>
        <taxon>Basidiomycota</taxon>
        <taxon>Agaricomycotina</taxon>
        <taxon>Agaricomycetes</taxon>
        <taxon>Agaricomycetidae</taxon>
        <taxon>Agaricales</taxon>
        <taxon>Marasmiineae</taxon>
        <taxon>Mycenaceae</taxon>
        <taxon>Mycena</taxon>
    </lineage>
</organism>
<dbReference type="AlphaFoldDB" id="A0AAD2Q4C5"/>